<evidence type="ECO:0000313" key="3">
    <source>
        <dbReference type="Proteomes" id="UP000281549"/>
    </source>
</evidence>
<dbReference type="InterPro" id="IPR036872">
    <property type="entry name" value="CH_dom_sf"/>
</dbReference>
<dbReference type="Proteomes" id="UP000281549">
    <property type="component" value="Unassembled WGS sequence"/>
</dbReference>
<organism evidence="2 3">
    <name type="scientific">Rozella allomycis (strain CSF55)</name>
    <dbReference type="NCBI Taxonomy" id="988480"/>
    <lineage>
        <taxon>Eukaryota</taxon>
        <taxon>Fungi</taxon>
        <taxon>Fungi incertae sedis</taxon>
        <taxon>Cryptomycota</taxon>
        <taxon>Cryptomycota incertae sedis</taxon>
        <taxon>Rozella</taxon>
    </lineage>
</organism>
<protein>
    <recommendedName>
        <fullName evidence="1">CH-like domain-containing protein</fullName>
    </recommendedName>
</protein>
<dbReference type="PANTHER" id="PTHR12509:SF9">
    <property type="entry name" value="SPERM FLAGELLAR PROTEIN 1 ISOFORM X1"/>
    <property type="match status" value="1"/>
</dbReference>
<accession>A0A4P9YIU8</accession>
<dbReference type="Pfam" id="PF06294">
    <property type="entry name" value="CH_2"/>
    <property type="match status" value="1"/>
</dbReference>
<dbReference type="EMBL" id="ML005245">
    <property type="protein sequence ID" value="RKP19325.1"/>
    <property type="molecule type" value="Genomic_DNA"/>
</dbReference>
<dbReference type="AlphaFoldDB" id="A0A4P9YIU8"/>
<proteinExistence type="predicted"/>
<feature type="domain" description="CH-like" evidence="1">
    <location>
        <begin position="21"/>
        <end position="97"/>
    </location>
</feature>
<dbReference type="GO" id="GO:0051493">
    <property type="term" value="P:regulation of cytoskeleton organization"/>
    <property type="evidence" value="ECO:0007669"/>
    <property type="project" value="TreeGrafter"/>
</dbReference>
<evidence type="ECO:0000259" key="1">
    <source>
        <dbReference type="Pfam" id="PF06294"/>
    </source>
</evidence>
<dbReference type="GO" id="GO:0005930">
    <property type="term" value="C:axoneme"/>
    <property type="evidence" value="ECO:0007669"/>
    <property type="project" value="TreeGrafter"/>
</dbReference>
<name>A0A4P9YIU8_ROZAC</name>
<dbReference type="GO" id="GO:0008017">
    <property type="term" value="F:microtubule binding"/>
    <property type="evidence" value="ECO:0007669"/>
    <property type="project" value="TreeGrafter"/>
</dbReference>
<dbReference type="InterPro" id="IPR052111">
    <property type="entry name" value="Spermatogenesis_Ciliary_MAP"/>
</dbReference>
<sequence length="227" mass="26277">MQPITPQIRELTEEELRDMFAWVDSFPLSRQKLMFAEILKILIPKYVELHNYPPSNSHQQKVVNWNTLNRIYLPDDYIQAIAGCQPGIVECILFDLRKILQESQSSLSNKKDTVGYGSQRDQIKQSAPIPIHKKGPKLNLSKPLINRFQSVMETPLSNEKEINIEEGYNSHVLIQESKFSLNPAVTEEEKDQIILELQETVEILQIKIAKLEQLVVLKDKMIEELKQ</sequence>
<dbReference type="InterPro" id="IPR010441">
    <property type="entry name" value="CH_2"/>
</dbReference>
<gene>
    <name evidence="2" type="ORF">ROZALSC1DRAFT_29064</name>
</gene>
<reference evidence="3" key="1">
    <citation type="journal article" date="2018" name="Nat. Microbiol.">
        <title>Leveraging single-cell genomics to expand the fungal tree of life.</title>
        <authorList>
            <person name="Ahrendt S.R."/>
            <person name="Quandt C.A."/>
            <person name="Ciobanu D."/>
            <person name="Clum A."/>
            <person name="Salamov A."/>
            <person name="Andreopoulos B."/>
            <person name="Cheng J.F."/>
            <person name="Woyke T."/>
            <person name="Pelin A."/>
            <person name="Henrissat B."/>
            <person name="Reynolds N.K."/>
            <person name="Benny G.L."/>
            <person name="Smith M.E."/>
            <person name="James T.Y."/>
            <person name="Grigoriev I.V."/>
        </authorList>
    </citation>
    <scope>NUCLEOTIDE SEQUENCE [LARGE SCALE GENOMIC DNA]</scope>
    <source>
        <strain evidence="3">CSF55</strain>
    </source>
</reference>
<evidence type="ECO:0000313" key="2">
    <source>
        <dbReference type="EMBL" id="RKP19325.1"/>
    </source>
</evidence>
<dbReference type="Gene3D" id="1.10.418.10">
    <property type="entry name" value="Calponin-like domain"/>
    <property type="match status" value="1"/>
</dbReference>
<dbReference type="PANTHER" id="PTHR12509">
    <property type="entry name" value="SPERMATOGENESIS-ASSOCIATED 4-RELATED"/>
    <property type="match status" value="1"/>
</dbReference>